<evidence type="ECO:0008006" key="4">
    <source>
        <dbReference type="Google" id="ProtNLM"/>
    </source>
</evidence>
<evidence type="ECO:0000313" key="3">
    <source>
        <dbReference type="Proteomes" id="UP000177691"/>
    </source>
</evidence>
<name>A0A1F5RJM9_9BACT</name>
<protein>
    <recommendedName>
        <fullName evidence="4">Glycosyltransferase RgtA/B/C/D-like domain-containing protein</fullName>
    </recommendedName>
</protein>
<organism evidence="2 3">
    <name type="scientific">Candidatus Falkowbacteria bacterium RIFCSPHIGHO2_02_FULL_45_15</name>
    <dbReference type="NCBI Taxonomy" id="1797987"/>
    <lineage>
        <taxon>Bacteria</taxon>
        <taxon>Candidatus Falkowiibacteriota</taxon>
    </lineage>
</organism>
<evidence type="ECO:0000256" key="1">
    <source>
        <dbReference type="SAM" id="Phobius"/>
    </source>
</evidence>
<feature type="transmembrane region" description="Helical" evidence="1">
    <location>
        <begin position="194"/>
        <end position="215"/>
    </location>
</feature>
<sequence length="601" mass="69114">MQLRAQFQKYRYLIALLAVITILTATALGLIFSVVGHNWEGVPLQFTGDSYFYYARLKEIFDGHPFVGNPFYLEHNGELALSFFVADWLAAWPLFLGFSISSTVIFNLFFWSWLFTAIFYFVLRCCAVPEKLCLIGALLGYVTSFSILARAVSLQTVLPVFLIFLLAIIIWQKYPTSKKAVWLVAISATLSVYVYTYLTQIIAVFMPLMIVYLSVKHRRREATYLAAACALAFIASIPFLAYTWQQIQSPYFWESMRRVGLVYTHLPATNFFTSGFWVAAALGLWFFLWRWVEIIRQDETYKKTLPLYALSGVAMLITSGSNILSGKESENSQHIERFMVVWLAAVFTILVAYALKYRQQIKTNGLGKKITLSALLLIVSAGVLLYAREGFSLVTMVRENRQTVVERQFYAAPLNWLEEQRNESVVIWTLGTDDINNYIPILTKHYVLFAPSGSDYLFPDTEQVQRYLTSHYFDDLTQADIEADFWSYAGVANAVHQYKVYNRRVRVCRLLFLDKLGYNCGELVANAVTFRGENFFSNLYQQYTQEIKPNISEKLRQYHVSYVLVDNLYYPALQTNIIIIGIQADIGYQDSRFTIYKLTNG</sequence>
<feature type="transmembrane region" description="Helical" evidence="1">
    <location>
        <begin position="271"/>
        <end position="292"/>
    </location>
</feature>
<comment type="caution">
    <text evidence="2">The sequence shown here is derived from an EMBL/GenBank/DDBJ whole genome shotgun (WGS) entry which is preliminary data.</text>
</comment>
<feature type="transmembrane region" description="Helical" evidence="1">
    <location>
        <begin position="12"/>
        <end position="35"/>
    </location>
</feature>
<feature type="transmembrane region" description="Helical" evidence="1">
    <location>
        <begin position="369"/>
        <end position="387"/>
    </location>
</feature>
<dbReference type="AlphaFoldDB" id="A0A1F5RJM9"/>
<proteinExistence type="predicted"/>
<feature type="transmembrane region" description="Helical" evidence="1">
    <location>
        <begin position="337"/>
        <end position="357"/>
    </location>
</feature>
<keyword evidence="1" id="KW-1133">Transmembrane helix</keyword>
<feature type="transmembrane region" description="Helical" evidence="1">
    <location>
        <begin position="156"/>
        <end position="174"/>
    </location>
</feature>
<dbReference type="Proteomes" id="UP000177691">
    <property type="component" value="Unassembled WGS sequence"/>
</dbReference>
<reference evidence="2 3" key="1">
    <citation type="journal article" date="2016" name="Nat. Commun.">
        <title>Thousands of microbial genomes shed light on interconnected biogeochemical processes in an aquifer system.</title>
        <authorList>
            <person name="Anantharaman K."/>
            <person name="Brown C.T."/>
            <person name="Hug L.A."/>
            <person name="Sharon I."/>
            <person name="Castelle C.J."/>
            <person name="Probst A.J."/>
            <person name="Thomas B.C."/>
            <person name="Singh A."/>
            <person name="Wilkins M.J."/>
            <person name="Karaoz U."/>
            <person name="Brodie E.L."/>
            <person name="Williams K.H."/>
            <person name="Hubbard S.S."/>
            <person name="Banfield J.F."/>
        </authorList>
    </citation>
    <scope>NUCLEOTIDE SEQUENCE [LARGE SCALE GENOMIC DNA]</scope>
</reference>
<accession>A0A1F5RJM9</accession>
<keyword evidence="1" id="KW-0812">Transmembrane</keyword>
<keyword evidence="1" id="KW-0472">Membrane</keyword>
<feature type="transmembrane region" description="Helical" evidence="1">
    <location>
        <begin position="222"/>
        <end position="244"/>
    </location>
</feature>
<feature type="transmembrane region" description="Helical" evidence="1">
    <location>
        <begin position="304"/>
        <end position="325"/>
    </location>
</feature>
<evidence type="ECO:0000313" key="2">
    <source>
        <dbReference type="EMBL" id="OGF14638.1"/>
    </source>
</evidence>
<gene>
    <name evidence="2" type="ORF">A3D54_01705</name>
</gene>
<dbReference type="EMBL" id="MFFU01000062">
    <property type="protein sequence ID" value="OGF14638.1"/>
    <property type="molecule type" value="Genomic_DNA"/>
</dbReference>